<dbReference type="PANTHER" id="PTHR43632">
    <property type="entry name" value="PERMEASE COMPONENT OF TUNGSTATE ABC TRANSPORTER"/>
    <property type="match status" value="1"/>
</dbReference>
<dbReference type="GO" id="GO:0055085">
    <property type="term" value="P:transmembrane transport"/>
    <property type="evidence" value="ECO:0007669"/>
    <property type="project" value="InterPro"/>
</dbReference>
<evidence type="ECO:0000256" key="5">
    <source>
        <dbReference type="SAM" id="Phobius"/>
    </source>
</evidence>
<organism evidence="7">
    <name type="scientific">marine metagenome</name>
    <dbReference type="NCBI Taxonomy" id="408172"/>
    <lineage>
        <taxon>unclassified sequences</taxon>
        <taxon>metagenomes</taxon>
        <taxon>ecological metagenomes</taxon>
    </lineage>
</organism>
<feature type="transmembrane region" description="Helical" evidence="5">
    <location>
        <begin position="61"/>
        <end position="85"/>
    </location>
</feature>
<name>A0A382PTE9_9ZZZZ</name>
<proteinExistence type="predicted"/>
<dbReference type="Gene3D" id="1.10.3720.10">
    <property type="entry name" value="MetI-like"/>
    <property type="match status" value="1"/>
</dbReference>
<dbReference type="GO" id="GO:0016020">
    <property type="term" value="C:membrane"/>
    <property type="evidence" value="ECO:0007669"/>
    <property type="project" value="UniProtKB-SubCell"/>
</dbReference>
<accession>A0A382PTE9</accession>
<sequence>MMEIGGAFASAFALVVNFESDLVEIVSLSLQVSFLAVGFASLIGLPIGASLAVFKFPGRTFIIVILNAMMGLPPVVIGLIVYLILSRSGPLG</sequence>
<reference evidence="7" key="1">
    <citation type="submission" date="2018-05" db="EMBL/GenBank/DDBJ databases">
        <authorList>
            <person name="Lanie J.A."/>
            <person name="Ng W.-L."/>
            <person name="Kazmierczak K.M."/>
            <person name="Andrzejewski T.M."/>
            <person name="Davidsen T.M."/>
            <person name="Wayne K.J."/>
            <person name="Tettelin H."/>
            <person name="Glass J.I."/>
            <person name="Rusch D."/>
            <person name="Podicherti R."/>
            <person name="Tsui H.-C.T."/>
            <person name="Winkler M.E."/>
        </authorList>
    </citation>
    <scope>NUCLEOTIDE SEQUENCE</scope>
</reference>
<keyword evidence="3 5" id="KW-1133">Transmembrane helix</keyword>
<evidence type="ECO:0000256" key="3">
    <source>
        <dbReference type="ARBA" id="ARBA00022989"/>
    </source>
</evidence>
<dbReference type="AlphaFoldDB" id="A0A382PTE9"/>
<feature type="domain" description="ABC transmembrane type-1" evidence="6">
    <location>
        <begin position="26"/>
        <end position="92"/>
    </location>
</feature>
<dbReference type="InterPro" id="IPR049783">
    <property type="entry name" value="ABC_perm_TupB-like"/>
</dbReference>
<comment type="subcellular location">
    <subcellularLocation>
        <location evidence="1">Membrane</location>
        <topology evidence="1">Multi-pass membrane protein</topology>
    </subcellularLocation>
</comment>
<dbReference type="InterPro" id="IPR000515">
    <property type="entry name" value="MetI-like"/>
</dbReference>
<evidence type="ECO:0000256" key="1">
    <source>
        <dbReference type="ARBA" id="ARBA00004141"/>
    </source>
</evidence>
<dbReference type="SUPFAM" id="SSF161098">
    <property type="entry name" value="MetI-like"/>
    <property type="match status" value="1"/>
</dbReference>
<evidence type="ECO:0000313" key="7">
    <source>
        <dbReference type="EMBL" id="SVC76147.1"/>
    </source>
</evidence>
<evidence type="ECO:0000256" key="4">
    <source>
        <dbReference type="ARBA" id="ARBA00023136"/>
    </source>
</evidence>
<dbReference type="EMBL" id="UINC01109370">
    <property type="protein sequence ID" value="SVC76147.1"/>
    <property type="molecule type" value="Genomic_DNA"/>
</dbReference>
<keyword evidence="2 5" id="KW-0812">Transmembrane</keyword>
<feature type="non-terminal residue" evidence="7">
    <location>
        <position position="92"/>
    </location>
</feature>
<dbReference type="PROSITE" id="PS50928">
    <property type="entry name" value="ABC_TM1"/>
    <property type="match status" value="1"/>
</dbReference>
<evidence type="ECO:0000256" key="2">
    <source>
        <dbReference type="ARBA" id="ARBA00022692"/>
    </source>
</evidence>
<keyword evidence="4 5" id="KW-0472">Membrane</keyword>
<feature type="transmembrane region" description="Helical" evidence="5">
    <location>
        <begin position="34"/>
        <end position="54"/>
    </location>
</feature>
<protein>
    <recommendedName>
        <fullName evidence="6">ABC transmembrane type-1 domain-containing protein</fullName>
    </recommendedName>
</protein>
<gene>
    <name evidence="7" type="ORF">METZ01_LOCUS329001</name>
</gene>
<dbReference type="PANTHER" id="PTHR43632:SF1">
    <property type="entry name" value="PERMEASE COMPONENT OF TUNGSTATE ABC TRANSPORTER"/>
    <property type="match status" value="1"/>
</dbReference>
<dbReference type="InterPro" id="IPR035906">
    <property type="entry name" value="MetI-like_sf"/>
</dbReference>
<evidence type="ECO:0000259" key="6">
    <source>
        <dbReference type="PROSITE" id="PS50928"/>
    </source>
</evidence>